<keyword evidence="5" id="KW-1185">Reference proteome</keyword>
<dbReference type="InterPro" id="IPR007219">
    <property type="entry name" value="XnlR_reg_dom"/>
</dbReference>
<dbReference type="GO" id="GO:0008270">
    <property type="term" value="F:zinc ion binding"/>
    <property type="evidence" value="ECO:0007669"/>
    <property type="project" value="InterPro"/>
</dbReference>
<gene>
    <name evidence="4" type="ORF">E1B28_000543</name>
</gene>
<protein>
    <recommendedName>
        <fullName evidence="3">Xylanolytic transcriptional activator regulatory domain-containing protein</fullName>
    </recommendedName>
</protein>
<dbReference type="Gene3D" id="4.10.240.10">
    <property type="entry name" value="Zn(2)-C6 fungal-type DNA-binding domain"/>
    <property type="match status" value="1"/>
</dbReference>
<evidence type="ECO:0000313" key="5">
    <source>
        <dbReference type="Proteomes" id="UP001049176"/>
    </source>
</evidence>
<sequence>MPDSVCTKCAQSRKLCTYLEASKPRGPPKAYITSLEDKMEIMEGVLKRLRPDQDFSEELGPPILRDSWRLEDPANVESHSSHAYLPISFPSTSHSGVRAFIDPNDSESETDSVSNNPYSSDSDGLVDKFTTGMARLTLRGADAPAEQEENHVRFHGKSSSMNLIDVTRKFKQMHIQQTLDRDGATSLNSQRLSNPSSFNANFTRRPEYWRLPKWEFAWEGLHIRSPEFLTDVLAKFPPPELTTTLFDLYFHHINILFPLIHKPTFERQWKGRLHERNIWFACLTMSIFALGSRWCQDVRVLPESEQVKPAETIDWTLAGWDYFSVCVSVHRMRRSLFFPASLFEIQTFSTMSLFLRGTSTQTTAWLFITMGMRKAQDAGAHRKTIYHRTPTVDDELWKRAFWMLVGLDRVTSAALGRPCSIDDENFDLDPPLDVDDEYWENDDPALAFQQPTGKPSRLTSFILWLSLTDVIAFAIRTLYCVRPNGGLMEHMKPPAPEDLVKRLDRSLVAWMDKIPEYLRWGRDMQDHVTSNQSTMLYNTYYFTQILVHRPFIRPLRITSLDGNVASPCSALALCSSAAKTCVRIIERQTQFGYSNVIELVHIAQVAAAILIIEVWHLKAKERVHKATNKEEDTKPKYVQSIQELLEEVEILMKALQWAKPRYGHVPLILAKLQEALPNNVENATMEIPMYTLHELTAAPSEAPTASGLDFDAAPIASHPPSHWPSAGTTTNTKPSPTTSYPLPYIPQTAFPQPKSYSSFASGLDDHHTNSNGVEELDTRPDRLSHSALFWQPTPQAPDISQYSISDRIPSISYNNSPRRQSYVVPPLAAYYGGVDEYGHHNGSTGGTSSNAMIDSRGAYHPVSNARSIPAPSYHPFAIKDPAYKPHLGYEPWNYQSNGPPSYSSHAESRDTQGPHSQPRLGFPHTAYFSYPYAP</sequence>
<feature type="region of interest" description="Disordered" evidence="2">
    <location>
        <begin position="894"/>
        <end position="922"/>
    </location>
</feature>
<feature type="compositionally biased region" description="Polar residues" evidence="2">
    <location>
        <begin position="894"/>
        <end position="905"/>
    </location>
</feature>
<dbReference type="GO" id="GO:0000981">
    <property type="term" value="F:DNA-binding transcription factor activity, RNA polymerase II-specific"/>
    <property type="evidence" value="ECO:0007669"/>
    <property type="project" value="InterPro"/>
</dbReference>
<dbReference type="EMBL" id="CM032181">
    <property type="protein sequence ID" value="KAG7098621.1"/>
    <property type="molecule type" value="Genomic_DNA"/>
</dbReference>
<dbReference type="GO" id="GO:0006351">
    <property type="term" value="P:DNA-templated transcription"/>
    <property type="evidence" value="ECO:0007669"/>
    <property type="project" value="InterPro"/>
</dbReference>
<evidence type="ECO:0000256" key="1">
    <source>
        <dbReference type="ARBA" id="ARBA00023242"/>
    </source>
</evidence>
<evidence type="ECO:0000313" key="4">
    <source>
        <dbReference type="EMBL" id="KAG7098621.1"/>
    </source>
</evidence>
<comment type="caution">
    <text evidence="4">The sequence shown here is derived from an EMBL/GenBank/DDBJ whole genome shotgun (WGS) entry which is preliminary data.</text>
</comment>
<accession>A0A9P8AE90</accession>
<reference evidence="4" key="1">
    <citation type="journal article" date="2021" name="Genome Biol. Evol.">
        <title>The assembled and annotated genome of the fairy-ring fungus Marasmius oreades.</title>
        <authorList>
            <person name="Hiltunen M."/>
            <person name="Ament-Velasquez S.L."/>
            <person name="Johannesson H."/>
        </authorList>
    </citation>
    <scope>NUCLEOTIDE SEQUENCE</scope>
    <source>
        <strain evidence="4">03SP1</strain>
    </source>
</reference>
<proteinExistence type="predicted"/>
<dbReference type="InterPro" id="IPR036864">
    <property type="entry name" value="Zn2-C6_fun-type_DNA-bd_sf"/>
</dbReference>
<evidence type="ECO:0000259" key="3">
    <source>
        <dbReference type="SMART" id="SM00906"/>
    </source>
</evidence>
<dbReference type="RefSeq" id="XP_043015091.1">
    <property type="nucleotide sequence ID" value="XM_043146389.1"/>
</dbReference>
<feature type="compositionally biased region" description="Polar residues" evidence="2">
    <location>
        <begin position="111"/>
        <end position="122"/>
    </location>
</feature>
<dbReference type="PANTHER" id="PTHR46910">
    <property type="entry name" value="TRANSCRIPTION FACTOR PDR1"/>
    <property type="match status" value="1"/>
</dbReference>
<dbReference type="PANTHER" id="PTHR46910:SF38">
    <property type="entry name" value="ZN(2)-C6 FUNGAL-TYPE DOMAIN-CONTAINING PROTEIN"/>
    <property type="match status" value="1"/>
</dbReference>
<dbReference type="InterPro" id="IPR050987">
    <property type="entry name" value="AtrR-like"/>
</dbReference>
<evidence type="ECO:0000256" key="2">
    <source>
        <dbReference type="SAM" id="MobiDB-lite"/>
    </source>
</evidence>
<dbReference type="GO" id="GO:0003677">
    <property type="term" value="F:DNA binding"/>
    <property type="evidence" value="ECO:0007669"/>
    <property type="project" value="InterPro"/>
</dbReference>
<dbReference type="GeneID" id="66069619"/>
<dbReference type="AlphaFoldDB" id="A0A9P8AE90"/>
<feature type="domain" description="Xylanolytic transcriptional activator regulatory" evidence="3">
    <location>
        <begin position="364"/>
        <end position="437"/>
    </location>
</feature>
<dbReference type="Proteomes" id="UP001049176">
    <property type="component" value="Chromosome 1"/>
</dbReference>
<dbReference type="Pfam" id="PF04082">
    <property type="entry name" value="Fungal_trans"/>
    <property type="match status" value="1"/>
</dbReference>
<feature type="region of interest" description="Disordered" evidence="2">
    <location>
        <begin position="96"/>
        <end position="125"/>
    </location>
</feature>
<keyword evidence="1" id="KW-0539">Nucleus</keyword>
<dbReference type="KEGG" id="more:E1B28_000543"/>
<dbReference type="SMART" id="SM00906">
    <property type="entry name" value="Fungal_trans"/>
    <property type="match status" value="1"/>
</dbReference>
<dbReference type="OrthoDB" id="4456959at2759"/>
<organism evidence="4 5">
    <name type="scientific">Marasmius oreades</name>
    <name type="common">fairy-ring Marasmius</name>
    <dbReference type="NCBI Taxonomy" id="181124"/>
    <lineage>
        <taxon>Eukaryota</taxon>
        <taxon>Fungi</taxon>
        <taxon>Dikarya</taxon>
        <taxon>Basidiomycota</taxon>
        <taxon>Agaricomycotina</taxon>
        <taxon>Agaricomycetes</taxon>
        <taxon>Agaricomycetidae</taxon>
        <taxon>Agaricales</taxon>
        <taxon>Marasmiineae</taxon>
        <taxon>Marasmiaceae</taxon>
        <taxon>Marasmius</taxon>
    </lineage>
</organism>
<dbReference type="CDD" id="cd12148">
    <property type="entry name" value="fungal_TF_MHR"/>
    <property type="match status" value="1"/>
</dbReference>
<name>A0A9P8AE90_9AGAR</name>